<feature type="compositionally biased region" description="Polar residues" evidence="1">
    <location>
        <begin position="263"/>
        <end position="273"/>
    </location>
</feature>
<feature type="compositionally biased region" description="Low complexity" evidence="1">
    <location>
        <begin position="292"/>
        <end position="301"/>
    </location>
</feature>
<accession>A0AAD6N8R8</accession>
<dbReference type="Proteomes" id="UP001219568">
    <property type="component" value="Unassembled WGS sequence"/>
</dbReference>
<protein>
    <submittedName>
        <fullName evidence="2">Uncharacterized protein</fullName>
    </submittedName>
</protein>
<reference evidence="2" key="1">
    <citation type="journal article" date="2023" name="IMA Fungus">
        <title>Comparative genomic study of the Penicillium genus elucidates a diverse pangenome and 15 lateral gene transfer events.</title>
        <authorList>
            <person name="Petersen C."/>
            <person name="Sorensen T."/>
            <person name="Nielsen M.R."/>
            <person name="Sondergaard T.E."/>
            <person name="Sorensen J.L."/>
            <person name="Fitzpatrick D.A."/>
            <person name="Frisvad J.C."/>
            <person name="Nielsen K.L."/>
        </authorList>
    </citation>
    <scope>NUCLEOTIDE SEQUENCE</scope>
    <source>
        <strain evidence="2">IBT 15450</strain>
    </source>
</reference>
<feature type="region of interest" description="Disordered" evidence="1">
    <location>
        <begin position="219"/>
        <end position="359"/>
    </location>
</feature>
<feature type="compositionally biased region" description="Basic and acidic residues" evidence="1">
    <location>
        <begin position="34"/>
        <end position="48"/>
    </location>
</feature>
<feature type="compositionally biased region" description="Basic residues" evidence="1">
    <location>
        <begin position="227"/>
        <end position="239"/>
    </location>
</feature>
<comment type="caution">
    <text evidence="2">The sequence shown here is derived from an EMBL/GenBank/DDBJ whole genome shotgun (WGS) entry which is preliminary data.</text>
</comment>
<evidence type="ECO:0000256" key="1">
    <source>
        <dbReference type="SAM" id="MobiDB-lite"/>
    </source>
</evidence>
<gene>
    <name evidence="2" type="ORF">N7460_004431</name>
</gene>
<organism evidence="2 3">
    <name type="scientific">Penicillium canescens</name>
    <dbReference type="NCBI Taxonomy" id="5083"/>
    <lineage>
        <taxon>Eukaryota</taxon>
        <taxon>Fungi</taxon>
        <taxon>Dikarya</taxon>
        <taxon>Ascomycota</taxon>
        <taxon>Pezizomycotina</taxon>
        <taxon>Eurotiomycetes</taxon>
        <taxon>Eurotiomycetidae</taxon>
        <taxon>Eurotiales</taxon>
        <taxon>Aspergillaceae</taxon>
        <taxon>Penicillium</taxon>
    </lineage>
</organism>
<dbReference type="AlphaFoldDB" id="A0AAD6N8R8"/>
<feature type="compositionally biased region" description="Polar residues" evidence="1">
    <location>
        <begin position="320"/>
        <end position="337"/>
    </location>
</feature>
<feature type="compositionally biased region" description="Basic and acidic residues" evidence="1">
    <location>
        <begin position="240"/>
        <end position="250"/>
    </location>
</feature>
<reference evidence="2" key="2">
    <citation type="submission" date="2023-01" db="EMBL/GenBank/DDBJ databases">
        <authorList>
            <person name="Petersen C."/>
        </authorList>
    </citation>
    <scope>NUCLEOTIDE SEQUENCE</scope>
    <source>
        <strain evidence="2">IBT 15450</strain>
    </source>
</reference>
<keyword evidence="3" id="KW-1185">Reference proteome</keyword>
<feature type="region of interest" description="Disordered" evidence="1">
    <location>
        <begin position="28"/>
        <end position="48"/>
    </location>
</feature>
<evidence type="ECO:0000313" key="3">
    <source>
        <dbReference type="Proteomes" id="UP001219568"/>
    </source>
</evidence>
<name>A0AAD6N8R8_PENCN</name>
<dbReference type="EMBL" id="JAQJZL010000004">
    <property type="protein sequence ID" value="KAJ6043076.1"/>
    <property type="molecule type" value="Genomic_DNA"/>
</dbReference>
<evidence type="ECO:0000313" key="2">
    <source>
        <dbReference type="EMBL" id="KAJ6043076.1"/>
    </source>
</evidence>
<feature type="compositionally biased region" description="Basic and acidic residues" evidence="1">
    <location>
        <begin position="304"/>
        <end position="316"/>
    </location>
</feature>
<proteinExistence type="predicted"/>
<sequence length="450" mass="51949">MRPFHPTRTMKTGTVRTDIEDIQSVVMDPGPQEVDTRDTTRKHDESTKKKIADLPKRVRRERFASSNKDMCRLHYGVNSDVICDILKLIKREVEYHMRRYDRYPHLLRPLDQLILSKLRGTKGMWTKERSAGFWPYQENCCHACMVARVTNDKNFLRNIRVSLIARTPTRKCHNPRRLMTFVDYSIGQFPEFVDELFGTSSQFAFILKDTRKKCIKAWYNDPDNKGRRSGRPRHGSGHPRRSDSKYDLRKGYVQAPPEIASRHPSQQYDSGGPSSIRRAETNIGAHSMHQGSSTRPKNSSSSRRRQDSVVHRDTSRSRHGTSSEAGPSSSRSHGHSTTELRRKRVPSPPPSSAIGPRDEVDKLIDMYRNMGTNPYKRREERLATGHNDRQVSNSVEVPVAHQYTASEYTPSVYSEESEWVDEEIVDWEAHERHMSKYESDAMTVWSMVCG</sequence>